<organism evidence="2 3">
    <name type="scientific">Azospirillum oryzae</name>
    <dbReference type="NCBI Taxonomy" id="286727"/>
    <lineage>
        <taxon>Bacteria</taxon>
        <taxon>Pseudomonadati</taxon>
        <taxon>Pseudomonadota</taxon>
        <taxon>Alphaproteobacteria</taxon>
        <taxon>Rhodospirillales</taxon>
        <taxon>Azospirillaceae</taxon>
        <taxon>Azospirillum</taxon>
    </lineage>
</organism>
<evidence type="ECO:0000259" key="1">
    <source>
        <dbReference type="Pfam" id="PF07157"/>
    </source>
</evidence>
<dbReference type="PANTHER" id="PTHR37829:SF3">
    <property type="entry name" value="PROTEIN JAYE-RELATED"/>
    <property type="match status" value="1"/>
</dbReference>
<dbReference type="RefSeq" id="WP_085085489.1">
    <property type="nucleotide sequence ID" value="NZ_FXAK01000005.1"/>
</dbReference>
<dbReference type="InterPro" id="IPR052399">
    <property type="entry name" value="Phage_Baseplate_Assmbl_Protein"/>
</dbReference>
<reference evidence="2 3" key="1">
    <citation type="submission" date="2017-04" db="EMBL/GenBank/DDBJ databases">
        <authorList>
            <person name="Afonso C.L."/>
            <person name="Miller P.J."/>
            <person name="Scott M.A."/>
            <person name="Spackman E."/>
            <person name="Goraichik I."/>
            <person name="Dimitrov K.M."/>
            <person name="Suarez D.L."/>
            <person name="Swayne D.E."/>
        </authorList>
    </citation>
    <scope>NUCLEOTIDE SEQUENCE [LARGE SCALE GENOMIC DNA]</scope>
    <source>
        <strain evidence="2 3">A2P</strain>
    </source>
</reference>
<evidence type="ECO:0000313" key="2">
    <source>
        <dbReference type="EMBL" id="SMF48298.1"/>
    </source>
</evidence>
<proteinExistence type="predicted"/>
<dbReference type="Proteomes" id="UP000192936">
    <property type="component" value="Unassembled WGS sequence"/>
</dbReference>
<dbReference type="OrthoDB" id="378644at2"/>
<evidence type="ECO:0000313" key="3">
    <source>
        <dbReference type="Proteomes" id="UP000192936"/>
    </source>
</evidence>
<dbReference type="STRING" id="286727.SAMN02982917_2365"/>
<dbReference type="PANTHER" id="PTHR37829">
    <property type="entry name" value="PHAGE-LIKE ELEMENT PBSX PROTEIN XKDT"/>
    <property type="match status" value="1"/>
</dbReference>
<accession>A0A1X7F909</accession>
<dbReference type="Pfam" id="PF07157">
    <property type="entry name" value="DNA_circ_N"/>
    <property type="match status" value="1"/>
</dbReference>
<protein>
    <submittedName>
        <fullName evidence="2">Mu-like prophage DNA circulation protein</fullName>
    </submittedName>
</protein>
<dbReference type="InterPro" id="IPR009826">
    <property type="entry name" value="DNA_circ_N"/>
</dbReference>
<gene>
    <name evidence="2" type="ORF">SAMN02982917_2365</name>
</gene>
<dbReference type="AlphaFoldDB" id="A0A1X7F909"/>
<name>A0A1X7F909_9PROT</name>
<sequence length="462" mass="49115">MSFNSAYRNLSNGISTVASAAERLGVDLAGFGSGGGPWYSQLQRASFRGVPFGVLSSDSQFGRRVAIHEYPYRDSVWVEDLGRAPRRISLIGFLVEDSAVYGGGSVLTQRDQLQRACEGEGEGELVHPTLGRKSVALLRFRIAERFDLGRVFEVAFQFVEAGRLLYPGSTADRASEIAGIADALGLSAVVDFVSTVGELLREGGAALRQIISVVSYYVRMVERFVNDATNLYNAIRDLPGEFGRFFRPSNSRSGTTLAAMKTSTAAARGGVSLAAIKVTDTAAVTGTETVSATADAITGHVSAAASAMPTPADRLRLLAPLASDASVTVGSGIHVAALYRRAAIAEMARAAAAWEPGSYDEAVLVRDRLRDVIDAEIVRSGDAGQDDTYLALRKLRAAVVADLTERGADLARLVPVASATSLPALVLAQRLYQDPTRSDELVQAANPIHPAFMPTSFRALAE</sequence>
<dbReference type="EMBL" id="FXAK01000005">
    <property type="protein sequence ID" value="SMF48298.1"/>
    <property type="molecule type" value="Genomic_DNA"/>
</dbReference>
<feature type="domain" description="DNA circulation N-terminal" evidence="1">
    <location>
        <begin position="42"/>
        <end position="134"/>
    </location>
</feature>